<dbReference type="PANTHER" id="PTHR30629">
    <property type="entry name" value="PROPHAGE INTEGRASE"/>
    <property type="match status" value="1"/>
</dbReference>
<evidence type="ECO:0000256" key="4">
    <source>
        <dbReference type="ARBA" id="ARBA00023172"/>
    </source>
</evidence>
<dbReference type="AlphaFoldDB" id="A0A0U2VFI7"/>
<dbReference type="InterPro" id="IPR050808">
    <property type="entry name" value="Phage_Integrase"/>
</dbReference>
<dbReference type="PATRIC" id="fig|1315283.4.peg.1872"/>
<evidence type="ECO:0000256" key="3">
    <source>
        <dbReference type="ARBA" id="ARBA00023125"/>
    </source>
</evidence>
<dbReference type="Gene3D" id="1.10.150.130">
    <property type="match status" value="1"/>
</dbReference>
<dbReference type="GO" id="GO:0006310">
    <property type="term" value="P:DNA recombination"/>
    <property type="evidence" value="ECO:0007669"/>
    <property type="project" value="UniProtKB-KW"/>
</dbReference>
<dbReference type="PROSITE" id="PS51898">
    <property type="entry name" value="TYR_RECOMBINASE"/>
    <property type="match status" value="1"/>
</dbReference>
<gene>
    <name evidence="6" type="primary">int</name>
    <name evidence="6" type="ORF">PTRA_a2163</name>
</gene>
<evidence type="ECO:0000259" key="5">
    <source>
        <dbReference type="PROSITE" id="PS51898"/>
    </source>
</evidence>
<dbReference type="Proteomes" id="UP000065261">
    <property type="component" value="Chromosome I"/>
</dbReference>
<comment type="similarity">
    <text evidence="1">Belongs to the 'phage' integrase family.</text>
</comment>
<proteinExistence type="inferred from homology"/>
<sequence length="414" mass="49203">MSFLSQVEVYVMASVRSRNDKLFFDFYYQNIRCREQTLLKDTKANRIKLEKVLENIEIQIMLDRFVYRDMFPNSNRCKAFKLFDDQIEAIKANETNKADVILQNVPNFEAFAYEWLEESKIHWKISHFKNVSMIFERYLIPEFGKFNLDEISRAHIIKYRAGILEPKRSSKKQLSNDWINHVMTPLRGILKEASLRYDFQTPFNNIKPLKVVKTKIEPFSLNEVQQFLKYVRSDFRNYYTVRFFTAIRTAEIDGLKWEYVNFDRNEITIHETLVDGNVETPKTATSYRNIQLSRVVVDALKTQFKITGKNTYVFCNKKGNPLDHRNITKRVWYPTLEELSLKRRRPYQTRHTCATLWLSAGENPEWIAKQMGHSTTKMLFEVYSRYVPNNTRQDGSAFDRLLLNANIEEEATYE</sequence>
<evidence type="ECO:0000256" key="2">
    <source>
        <dbReference type="ARBA" id="ARBA00022908"/>
    </source>
</evidence>
<feature type="domain" description="Tyr recombinase" evidence="5">
    <location>
        <begin position="214"/>
        <end position="399"/>
    </location>
</feature>
<dbReference type="GO" id="GO:0003677">
    <property type="term" value="F:DNA binding"/>
    <property type="evidence" value="ECO:0007669"/>
    <property type="project" value="UniProtKB-KW"/>
</dbReference>
<dbReference type="Pfam" id="PF14659">
    <property type="entry name" value="Phage_int_SAM_3"/>
    <property type="match status" value="1"/>
</dbReference>
<protein>
    <submittedName>
        <fullName evidence="6">Integrase</fullName>
    </submittedName>
</protein>
<name>A0A0U2VFI7_9GAMM</name>
<evidence type="ECO:0000313" key="6">
    <source>
        <dbReference type="EMBL" id="ALS33280.1"/>
    </source>
</evidence>
<keyword evidence="2" id="KW-0229">DNA integration</keyword>
<dbReference type="KEGG" id="ptn:PTRA_a2163"/>
<dbReference type="PANTHER" id="PTHR30629:SF2">
    <property type="entry name" value="PROPHAGE INTEGRASE INTS-RELATED"/>
    <property type="match status" value="1"/>
</dbReference>
<evidence type="ECO:0000256" key="1">
    <source>
        <dbReference type="ARBA" id="ARBA00008857"/>
    </source>
</evidence>
<dbReference type="Gene3D" id="1.10.443.10">
    <property type="entry name" value="Intergrase catalytic core"/>
    <property type="match status" value="1"/>
</dbReference>
<dbReference type="GO" id="GO:0015074">
    <property type="term" value="P:DNA integration"/>
    <property type="evidence" value="ECO:0007669"/>
    <property type="project" value="UniProtKB-KW"/>
</dbReference>
<dbReference type="InterPro" id="IPR010998">
    <property type="entry name" value="Integrase_recombinase_N"/>
</dbReference>
<dbReference type="InterPro" id="IPR022000">
    <property type="entry name" value="Min27-like_integrase_DNA_bind"/>
</dbReference>
<dbReference type="InterPro" id="IPR011010">
    <property type="entry name" value="DNA_brk_join_enz"/>
</dbReference>
<organism evidence="6">
    <name type="scientific">Pseudoalteromonas translucida KMM 520</name>
    <dbReference type="NCBI Taxonomy" id="1315283"/>
    <lineage>
        <taxon>Bacteria</taxon>
        <taxon>Pseudomonadati</taxon>
        <taxon>Pseudomonadota</taxon>
        <taxon>Gammaproteobacteria</taxon>
        <taxon>Alteromonadales</taxon>
        <taxon>Pseudoalteromonadaceae</taxon>
        <taxon>Pseudoalteromonas</taxon>
    </lineage>
</organism>
<reference evidence="6 7" key="1">
    <citation type="submission" date="2015-03" db="EMBL/GenBank/DDBJ databases">
        <authorList>
            <person name="Murphy D."/>
        </authorList>
    </citation>
    <scope>NUCLEOTIDE SEQUENCE [LARGE SCALE GENOMIC DNA]</scope>
    <source>
        <strain evidence="6 7">KMM 520</strain>
    </source>
</reference>
<dbReference type="InterPro" id="IPR004107">
    <property type="entry name" value="Integrase_SAM-like_N"/>
</dbReference>
<accession>A0A0U2VFI7</accession>
<dbReference type="CDD" id="cd01189">
    <property type="entry name" value="INT_ICEBs1_C_like"/>
    <property type="match status" value="1"/>
</dbReference>
<dbReference type="InterPro" id="IPR013762">
    <property type="entry name" value="Integrase-like_cat_sf"/>
</dbReference>
<dbReference type="InterPro" id="IPR002104">
    <property type="entry name" value="Integrase_catalytic"/>
</dbReference>
<dbReference type="Pfam" id="PF12167">
    <property type="entry name" value="Arm-DNA-bind_2"/>
    <property type="match status" value="1"/>
</dbReference>
<keyword evidence="4" id="KW-0233">DNA recombination</keyword>
<dbReference type="Pfam" id="PF00589">
    <property type="entry name" value="Phage_integrase"/>
    <property type="match status" value="1"/>
</dbReference>
<dbReference type="EMBL" id="CP011034">
    <property type="protein sequence ID" value="ALS33280.1"/>
    <property type="molecule type" value="Genomic_DNA"/>
</dbReference>
<keyword evidence="3" id="KW-0238">DNA-binding</keyword>
<evidence type="ECO:0000313" key="7">
    <source>
        <dbReference type="Proteomes" id="UP000065261"/>
    </source>
</evidence>
<dbReference type="SUPFAM" id="SSF56349">
    <property type="entry name" value="DNA breaking-rejoining enzymes"/>
    <property type="match status" value="1"/>
</dbReference>